<proteinExistence type="predicted"/>
<evidence type="ECO:0000313" key="4">
    <source>
        <dbReference type="Proteomes" id="UP000477488"/>
    </source>
</evidence>
<feature type="domain" description="TtsA-like Glycoside hydrolase family 108" evidence="1">
    <location>
        <begin position="11"/>
        <end position="127"/>
    </location>
</feature>
<dbReference type="RefSeq" id="WP_154511226.1">
    <property type="nucleotide sequence ID" value="NZ_DBFWWU010000097.1"/>
</dbReference>
<dbReference type="AlphaFoldDB" id="A0A6L5XLS1"/>
<dbReference type="InterPro" id="IPR018537">
    <property type="entry name" value="Peptidoglycan-bd_3"/>
</dbReference>
<comment type="caution">
    <text evidence="3">The sequence shown here is derived from an EMBL/GenBank/DDBJ whole genome shotgun (WGS) entry which is preliminary data.</text>
</comment>
<sequence length="227" mass="25108">MSDAFQLAHAFTARWEGGLSDHPSDPGGLTNHGVSLRWVQDLARQAREECRRLLRSCDGCGERATPQCGWYSLDLDTDGDVDADDIRACTKAQAAALFKTHFWDKLNCKALSLPLAVTLYDGAVNMGPARAVRQLQQAMNVTGEAQLDHYSPIAEDGIMGPRTLELAEALAAAHLDFYAARLSLRLRETFYRDLAARRPSMKVFLAGWRNRARSLAQYLAELERGAA</sequence>
<protein>
    <submittedName>
        <fullName evidence="3">Uncharacterized protein</fullName>
    </submittedName>
</protein>
<dbReference type="Gene3D" id="1.20.141.10">
    <property type="entry name" value="Chitosanase, subunit A, domain 1"/>
    <property type="match status" value="1"/>
</dbReference>
<gene>
    <name evidence="3" type="ORF">FYJ44_08705</name>
</gene>
<dbReference type="InterPro" id="IPR018247">
    <property type="entry name" value="EF_Hand_1_Ca_BS"/>
</dbReference>
<dbReference type="PROSITE" id="PS00018">
    <property type="entry name" value="EF_HAND_1"/>
    <property type="match status" value="1"/>
</dbReference>
<feature type="domain" description="Peptidoglycan binding" evidence="2">
    <location>
        <begin position="131"/>
        <end position="212"/>
    </location>
</feature>
<reference evidence="3 4" key="1">
    <citation type="submission" date="2019-09" db="EMBL/GenBank/DDBJ databases">
        <title>In-depth cultivation of the pig gut microbiome towards novel bacterial diversity and tailored functional studies.</title>
        <authorList>
            <person name="Wylensek D."/>
            <person name="Hitch T.C.A."/>
            <person name="Clavel T."/>
        </authorList>
    </citation>
    <scope>NUCLEOTIDE SEQUENCE [LARGE SCALE GENOMIC DNA]</scope>
    <source>
        <strain evidence="3 4">PG-178-WT-4</strain>
    </source>
</reference>
<dbReference type="SUPFAM" id="SSF53955">
    <property type="entry name" value="Lysozyme-like"/>
    <property type="match status" value="1"/>
</dbReference>
<organism evidence="3 4">
    <name type="scientific">Desulfovibrio porci</name>
    <dbReference type="NCBI Taxonomy" id="2605782"/>
    <lineage>
        <taxon>Bacteria</taxon>
        <taxon>Pseudomonadati</taxon>
        <taxon>Thermodesulfobacteriota</taxon>
        <taxon>Desulfovibrionia</taxon>
        <taxon>Desulfovibrionales</taxon>
        <taxon>Desulfovibrionaceae</taxon>
        <taxon>Desulfovibrio</taxon>
    </lineage>
</organism>
<dbReference type="Pfam" id="PF05838">
    <property type="entry name" value="Glyco_hydro_108"/>
    <property type="match status" value="1"/>
</dbReference>
<dbReference type="InterPro" id="IPR008565">
    <property type="entry name" value="TtsA-like_GH18_dom"/>
</dbReference>
<keyword evidence="4" id="KW-1185">Reference proteome</keyword>
<accession>A0A6L5XLS1</accession>
<evidence type="ECO:0000313" key="3">
    <source>
        <dbReference type="EMBL" id="MSS28116.1"/>
    </source>
</evidence>
<dbReference type="Pfam" id="PF09374">
    <property type="entry name" value="PG_binding_3"/>
    <property type="match status" value="1"/>
</dbReference>
<name>A0A6L5XLS1_9BACT</name>
<dbReference type="InterPro" id="IPR023346">
    <property type="entry name" value="Lysozyme-like_dom_sf"/>
</dbReference>
<dbReference type="EMBL" id="VUMH01000008">
    <property type="protein sequence ID" value="MSS28116.1"/>
    <property type="molecule type" value="Genomic_DNA"/>
</dbReference>
<evidence type="ECO:0000259" key="2">
    <source>
        <dbReference type="Pfam" id="PF09374"/>
    </source>
</evidence>
<evidence type="ECO:0000259" key="1">
    <source>
        <dbReference type="Pfam" id="PF05838"/>
    </source>
</evidence>
<dbReference type="Proteomes" id="UP000477488">
    <property type="component" value="Unassembled WGS sequence"/>
</dbReference>